<comment type="caution">
    <text evidence="1">The sequence shown here is derived from an EMBL/GenBank/DDBJ whole genome shotgun (WGS) entry which is preliminary data.</text>
</comment>
<proteinExistence type="predicted"/>
<keyword evidence="2" id="KW-1185">Reference proteome</keyword>
<gene>
    <name evidence="1" type="ORF">J4709_11295</name>
</gene>
<evidence type="ECO:0000313" key="1">
    <source>
        <dbReference type="EMBL" id="MBO2458157.1"/>
    </source>
</evidence>
<organism evidence="1 2">
    <name type="scientific">Actinomadura violacea</name>
    <dbReference type="NCBI Taxonomy" id="2819934"/>
    <lineage>
        <taxon>Bacteria</taxon>
        <taxon>Bacillati</taxon>
        <taxon>Actinomycetota</taxon>
        <taxon>Actinomycetes</taxon>
        <taxon>Streptosporangiales</taxon>
        <taxon>Thermomonosporaceae</taxon>
        <taxon>Actinomadura</taxon>
    </lineage>
</organism>
<protein>
    <submittedName>
        <fullName evidence="1">Uncharacterized protein</fullName>
    </submittedName>
</protein>
<dbReference type="RefSeq" id="WP_208239891.1">
    <property type="nucleotide sequence ID" value="NZ_JAGEPF010000006.1"/>
</dbReference>
<evidence type="ECO:0000313" key="2">
    <source>
        <dbReference type="Proteomes" id="UP000680206"/>
    </source>
</evidence>
<dbReference type="Proteomes" id="UP000680206">
    <property type="component" value="Unassembled WGS sequence"/>
</dbReference>
<dbReference type="InterPro" id="IPR046560">
    <property type="entry name" value="DUF6714"/>
</dbReference>
<name>A0ABS3RN57_9ACTN</name>
<dbReference type="Pfam" id="PF20461">
    <property type="entry name" value="DUF6714"/>
    <property type="match status" value="1"/>
</dbReference>
<accession>A0ABS3RN57</accession>
<sequence length="160" mass="19078">MNEDELEELTERHEREEIWNQVRAAFESRDRPSEPLVYEIHPLAEDVQCVLSGKTWEDVTAHDLQQIRLDLHFLRPEAFWYYFLAIAWHALVGEEPVDDPAGWTVVVLTPRESQDVQLLDRFVASLSREERSAVSRFIRWHSDEESYLPNRENLLEFWSR</sequence>
<dbReference type="EMBL" id="JAGEPF010000006">
    <property type="protein sequence ID" value="MBO2458157.1"/>
    <property type="molecule type" value="Genomic_DNA"/>
</dbReference>
<reference evidence="1 2" key="1">
    <citation type="submission" date="2021-03" db="EMBL/GenBank/DDBJ databases">
        <title>Actinomadura violae sp. nov., isolated from lichen in Thailand.</title>
        <authorList>
            <person name="Kanchanasin P."/>
            <person name="Saeng-In P."/>
            <person name="Phongsopitanun W."/>
            <person name="Yuki M."/>
            <person name="Kudo T."/>
            <person name="Ohkuma M."/>
            <person name="Tanasupawat S."/>
        </authorList>
    </citation>
    <scope>NUCLEOTIDE SEQUENCE [LARGE SCALE GENOMIC DNA]</scope>
    <source>
        <strain evidence="1 2">LCR2-06</strain>
    </source>
</reference>